<feature type="compositionally biased region" description="Pro residues" evidence="1">
    <location>
        <begin position="156"/>
        <end position="169"/>
    </location>
</feature>
<feature type="compositionally biased region" description="Polar residues" evidence="1">
    <location>
        <begin position="104"/>
        <end position="122"/>
    </location>
</feature>
<keyword evidence="3" id="KW-1185">Reference proteome</keyword>
<sequence>MAPRRKPQQPAKQVPPTSARERLRRAAPTRDTGGHSESTLPPMPSTRPRVQRAGSLSDLAPAHSPGPQESTERRDGPAMTSDDENDQNVEVESPQYDSDPPIDASQSTVRKSQSEPVRPQSQGKRRADALSDLPPFVRPPMMMLPRKRNIARDFPPQTPVLPPMKPPPIMRGLGSWSAGTFLDGTPPQTNPTS</sequence>
<dbReference type="GeneID" id="81405390"/>
<evidence type="ECO:0000256" key="1">
    <source>
        <dbReference type="SAM" id="MobiDB-lite"/>
    </source>
</evidence>
<name>A0A9W9L083_9EURO</name>
<evidence type="ECO:0000313" key="3">
    <source>
        <dbReference type="Proteomes" id="UP001149079"/>
    </source>
</evidence>
<gene>
    <name evidence="2" type="ORF">N7515_005476</name>
</gene>
<feature type="region of interest" description="Disordered" evidence="1">
    <location>
        <begin position="1"/>
        <end position="193"/>
    </location>
</feature>
<dbReference type="AlphaFoldDB" id="A0A9W9L083"/>
<reference evidence="2" key="2">
    <citation type="journal article" date="2023" name="IMA Fungus">
        <title>Comparative genomic study of the Penicillium genus elucidates a diverse pangenome and 15 lateral gene transfer events.</title>
        <authorList>
            <person name="Petersen C."/>
            <person name="Sorensen T."/>
            <person name="Nielsen M.R."/>
            <person name="Sondergaard T.E."/>
            <person name="Sorensen J.L."/>
            <person name="Fitzpatrick D.A."/>
            <person name="Frisvad J.C."/>
            <person name="Nielsen K.L."/>
        </authorList>
    </citation>
    <scope>NUCLEOTIDE SEQUENCE</scope>
    <source>
        <strain evidence="2">IBT 22155</strain>
    </source>
</reference>
<reference evidence="2" key="1">
    <citation type="submission" date="2022-11" db="EMBL/GenBank/DDBJ databases">
        <authorList>
            <person name="Petersen C."/>
        </authorList>
    </citation>
    <scope>NUCLEOTIDE SEQUENCE</scope>
    <source>
        <strain evidence="2">IBT 22155</strain>
    </source>
</reference>
<organism evidence="2 3">
    <name type="scientific">Penicillium bovifimosum</name>
    <dbReference type="NCBI Taxonomy" id="126998"/>
    <lineage>
        <taxon>Eukaryota</taxon>
        <taxon>Fungi</taxon>
        <taxon>Dikarya</taxon>
        <taxon>Ascomycota</taxon>
        <taxon>Pezizomycotina</taxon>
        <taxon>Eurotiomycetes</taxon>
        <taxon>Eurotiomycetidae</taxon>
        <taxon>Eurotiales</taxon>
        <taxon>Aspergillaceae</taxon>
        <taxon>Penicillium</taxon>
    </lineage>
</organism>
<dbReference type="RefSeq" id="XP_056519816.1">
    <property type="nucleotide sequence ID" value="XM_056666220.1"/>
</dbReference>
<proteinExistence type="predicted"/>
<protein>
    <submittedName>
        <fullName evidence="2">Uncharacterized protein</fullName>
    </submittedName>
</protein>
<comment type="caution">
    <text evidence="2">The sequence shown here is derived from an EMBL/GenBank/DDBJ whole genome shotgun (WGS) entry which is preliminary data.</text>
</comment>
<evidence type="ECO:0000313" key="2">
    <source>
        <dbReference type="EMBL" id="KAJ5129437.1"/>
    </source>
</evidence>
<accession>A0A9W9L083</accession>
<dbReference type="Proteomes" id="UP001149079">
    <property type="component" value="Unassembled WGS sequence"/>
</dbReference>
<dbReference type="EMBL" id="JAPQKL010000005">
    <property type="protein sequence ID" value="KAJ5129437.1"/>
    <property type="molecule type" value="Genomic_DNA"/>
</dbReference>